<dbReference type="AlphaFoldDB" id="A0A251T5E9"/>
<evidence type="ECO:0000313" key="2">
    <source>
        <dbReference type="EMBL" id="OTG05131.1"/>
    </source>
</evidence>
<proteinExistence type="predicted"/>
<dbReference type="Gramene" id="mRNA:HanXRQr2_Chr12g0542391">
    <property type="protein sequence ID" value="mRNA:HanXRQr2_Chr12g0542391"/>
    <property type="gene ID" value="HanXRQr2_Chr12g0542391"/>
</dbReference>
<protein>
    <submittedName>
        <fullName evidence="2">Uncharacterized protein</fullName>
    </submittedName>
</protein>
<organism evidence="2 3">
    <name type="scientific">Helianthus annuus</name>
    <name type="common">Common sunflower</name>
    <dbReference type="NCBI Taxonomy" id="4232"/>
    <lineage>
        <taxon>Eukaryota</taxon>
        <taxon>Viridiplantae</taxon>
        <taxon>Streptophyta</taxon>
        <taxon>Embryophyta</taxon>
        <taxon>Tracheophyta</taxon>
        <taxon>Spermatophyta</taxon>
        <taxon>Magnoliopsida</taxon>
        <taxon>eudicotyledons</taxon>
        <taxon>Gunneridae</taxon>
        <taxon>Pentapetalae</taxon>
        <taxon>asterids</taxon>
        <taxon>campanulids</taxon>
        <taxon>Asterales</taxon>
        <taxon>Asteraceae</taxon>
        <taxon>Asteroideae</taxon>
        <taxon>Heliantheae alliance</taxon>
        <taxon>Heliantheae</taxon>
        <taxon>Helianthus</taxon>
    </lineage>
</organism>
<evidence type="ECO:0000313" key="1">
    <source>
        <dbReference type="EMBL" id="KAF5778004.1"/>
    </source>
</evidence>
<evidence type="ECO:0000313" key="3">
    <source>
        <dbReference type="Proteomes" id="UP000215914"/>
    </source>
</evidence>
<reference evidence="1 3" key="1">
    <citation type="journal article" date="2017" name="Nature">
        <title>The sunflower genome provides insights into oil metabolism, flowering and Asterid evolution.</title>
        <authorList>
            <person name="Badouin H."/>
            <person name="Gouzy J."/>
            <person name="Grassa C.J."/>
            <person name="Murat F."/>
            <person name="Staton S.E."/>
            <person name="Cottret L."/>
            <person name="Lelandais-Briere C."/>
            <person name="Owens G.L."/>
            <person name="Carrere S."/>
            <person name="Mayjonade B."/>
            <person name="Legrand L."/>
            <person name="Gill N."/>
            <person name="Kane N.C."/>
            <person name="Bowers J.E."/>
            <person name="Hubner S."/>
            <person name="Bellec A."/>
            <person name="Berard A."/>
            <person name="Berges H."/>
            <person name="Blanchet N."/>
            <person name="Boniface M.C."/>
            <person name="Brunel D."/>
            <person name="Catrice O."/>
            <person name="Chaidir N."/>
            <person name="Claudel C."/>
            <person name="Donnadieu C."/>
            <person name="Faraut T."/>
            <person name="Fievet G."/>
            <person name="Helmstetter N."/>
            <person name="King M."/>
            <person name="Knapp S.J."/>
            <person name="Lai Z."/>
            <person name="Le Paslier M.C."/>
            <person name="Lippi Y."/>
            <person name="Lorenzon L."/>
            <person name="Mandel J.R."/>
            <person name="Marage G."/>
            <person name="Marchand G."/>
            <person name="Marquand E."/>
            <person name="Bret-Mestries E."/>
            <person name="Morien E."/>
            <person name="Nambeesan S."/>
            <person name="Nguyen T."/>
            <person name="Pegot-Espagnet P."/>
            <person name="Pouilly N."/>
            <person name="Raftis F."/>
            <person name="Sallet E."/>
            <person name="Schiex T."/>
            <person name="Thomas J."/>
            <person name="Vandecasteele C."/>
            <person name="Vares D."/>
            <person name="Vear F."/>
            <person name="Vautrin S."/>
            <person name="Crespi M."/>
            <person name="Mangin B."/>
            <person name="Burke J.M."/>
            <person name="Salse J."/>
            <person name="Munos S."/>
            <person name="Vincourt P."/>
            <person name="Rieseberg L.H."/>
            <person name="Langlade N.B."/>
        </authorList>
    </citation>
    <scope>NUCLEOTIDE SEQUENCE [LARGE SCALE GENOMIC DNA]</scope>
    <source>
        <strain evidence="3">cv. SF193</strain>
        <tissue evidence="1">Leaves</tissue>
    </source>
</reference>
<gene>
    <name evidence="2" type="ORF">HannXRQ_Chr12g0370171</name>
    <name evidence="1" type="ORF">HanXRQr2_Chr12g0542391</name>
</gene>
<dbReference type="Proteomes" id="UP000215914">
    <property type="component" value="Chromosome 12"/>
</dbReference>
<keyword evidence="3" id="KW-1185">Reference proteome</keyword>
<dbReference type="InParanoid" id="A0A251T5E9"/>
<reference evidence="1" key="3">
    <citation type="submission" date="2020-06" db="EMBL/GenBank/DDBJ databases">
        <title>Helianthus annuus Genome sequencing and assembly Release 2.</title>
        <authorList>
            <person name="Gouzy J."/>
            <person name="Langlade N."/>
            <person name="Munos S."/>
        </authorList>
    </citation>
    <scope>NUCLEOTIDE SEQUENCE</scope>
    <source>
        <tissue evidence="1">Leaves</tissue>
    </source>
</reference>
<dbReference type="EMBL" id="MNCJ02000327">
    <property type="protein sequence ID" value="KAF5778004.1"/>
    <property type="molecule type" value="Genomic_DNA"/>
</dbReference>
<dbReference type="EMBL" id="CM007901">
    <property type="protein sequence ID" value="OTG05131.1"/>
    <property type="molecule type" value="Genomic_DNA"/>
</dbReference>
<reference evidence="2" key="2">
    <citation type="submission" date="2017-02" db="EMBL/GenBank/DDBJ databases">
        <title>Sunflower complete genome.</title>
        <authorList>
            <person name="Langlade N."/>
            <person name="Munos S."/>
        </authorList>
    </citation>
    <scope>NUCLEOTIDE SEQUENCE [LARGE SCALE GENOMIC DNA]</scope>
    <source>
        <tissue evidence="2">Leaves</tissue>
    </source>
</reference>
<sequence length="75" mass="8746">MIDHHPSIGRCHRKSELQSAVVIDSLWPESLGPSPPSLYSFLSLPHRINFIYNCFDPFICYIHSWFDCESFFQGQ</sequence>
<name>A0A251T5E9_HELAN</name>
<accession>A0A251T5E9</accession>